<sequence>MRELRNKIPAQVITMTPIWKPPQEPFVKVNFDAAFKATLHHSYSGFDIRNSRGSVMDNRTVLNKLVSDPFTTEAIACLQALNLSCEMGGGGIQDTTAKQWY</sequence>
<evidence type="ECO:0000313" key="1">
    <source>
        <dbReference type="EMBL" id="MBA0701140.1"/>
    </source>
</evidence>
<accession>A0A7J8YP85</accession>
<protein>
    <recommendedName>
        <fullName evidence="3">RNase H type-1 domain-containing protein</fullName>
    </recommendedName>
</protein>
<evidence type="ECO:0008006" key="3">
    <source>
        <dbReference type="Google" id="ProtNLM"/>
    </source>
</evidence>
<dbReference type="Proteomes" id="UP000593577">
    <property type="component" value="Unassembled WGS sequence"/>
</dbReference>
<organism evidence="1 2">
    <name type="scientific">Gossypium aridum</name>
    <name type="common">American cotton</name>
    <name type="synonym">Erioxylum aridum</name>
    <dbReference type="NCBI Taxonomy" id="34290"/>
    <lineage>
        <taxon>Eukaryota</taxon>
        <taxon>Viridiplantae</taxon>
        <taxon>Streptophyta</taxon>
        <taxon>Embryophyta</taxon>
        <taxon>Tracheophyta</taxon>
        <taxon>Spermatophyta</taxon>
        <taxon>Magnoliopsida</taxon>
        <taxon>eudicotyledons</taxon>
        <taxon>Gunneridae</taxon>
        <taxon>Pentapetalae</taxon>
        <taxon>rosids</taxon>
        <taxon>malvids</taxon>
        <taxon>Malvales</taxon>
        <taxon>Malvaceae</taxon>
        <taxon>Malvoideae</taxon>
        <taxon>Gossypium</taxon>
    </lineage>
</organism>
<proteinExistence type="predicted"/>
<name>A0A7J8YP85_GOSAI</name>
<gene>
    <name evidence="1" type="ORF">Goari_005653</name>
</gene>
<dbReference type="EMBL" id="JABFAA010194645">
    <property type="protein sequence ID" value="MBA0701140.1"/>
    <property type="molecule type" value="Genomic_DNA"/>
</dbReference>
<reference evidence="1 2" key="1">
    <citation type="journal article" date="2019" name="Genome Biol. Evol.">
        <title>Insights into the evolution of the New World diploid cottons (Gossypium, subgenus Houzingenia) based on genome sequencing.</title>
        <authorList>
            <person name="Grover C.E."/>
            <person name="Arick M.A. 2nd"/>
            <person name="Thrash A."/>
            <person name="Conover J.L."/>
            <person name="Sanders W.S."/>
            <person name="Peterson D.G."/>
            <person name="Frelichowski J.E."/>
            <person name="Scheffler J.A."/>
            <person name="Scheffler B.E."/>
            <person name="Wendel J.F."/>
        </authorList>
    </citation>
    <scope>NUCLEOTIDE SEQUENCE [LARGE SCALE GENOMIC DNA]</scope>
    <source>
        <strain evidence="1">185</strain>
        <tissue evidence="1">Leaf</tissue>
    </source>
</reference>
<keyword evidence="2" id="KW-1185">Reference proteome</keyword>
<dbReference type="AlphaFoldDB" id="A0A7J8YP85"/>
<evidence type="ECO:0000313" key="2">
    <source>
        <dbReference type="Proteomes" id="UP000593577"/>
    </source>
</evidence>
<comment type="caution">
    <text evidence="1">The sequence shown here is derived from an EMBL/GenBank/DDBJ whole genome shotgun (WGS) entry which is preliminary data.</text>
</comment>